<accession>A0ABV0K2Q8</accession>
<dbReference type="NCBIfam" id="TIGR02532">
    <property type="entry name" value="IV_pilin_GFxxxE"/>
    <property type="match status" value="1"/>
</dbReference>
<evidence type="ECO:0000313" key="3">
    <source>
        <dbReference type="Proteomes" id="UP001482513"/>
    </source>
</evidence>
<dbReference type="InterPro" id="IPR045584">
    <property type="entry name" value="Pilin-like"/>
</dbReference>
<keyword evidence="1" id="KW-0472">Membrane</keyword>
<keyword evidence="1" id="KW-0812">Transmembrane</keyword>
<comment type="caution">
    <text evidence="2">The sequence shown here is derived from an EMBL/GenBank/DDBJ whole genome shotgun (WGS) entry which is preliminary data.</text>
</comment>
<evidence type="ECO:0000313" key="2">
    <source>
        <dbReference type="EMBL" id="MEP0947070.1"/>
    </source>
</evidence>
<evidence type="ECO:0000256" key="1">
    <source>
        <dbReference type="SAM" id="Phobius"/>
    </source>
</evidence>
<dbReference type="RefSeq" id="WP_190701188.1">
    <property type="nucleotide sequence ID" value="NZ_JAMPKX010000003.1"/>
</dbReference>
<dbReference type="PROSITE" id="PS00409">
    <property type="entry name" value="PROKAR_NTER_METHYL"/>
    <property type="match status" value="1"/>
</dbReference>
<dbReference type="Proteomes" id="UP001482513">
    <property type="component" value="Unassembled WGS sequence"/>
</dbReference>
<keyword evidence="3" id="KW-1185">Reference proteome</keyword>
<organism evidence="2 3">
    <name type="scientific">Leptolyngbya subtilissima DQ-A4</name>
    <dbReference type="NCBI Taxonomy" id="2933933"/>
    <lineage>
        <taxon>Bacteria</taxon>
        <taxon>Bacillati</taxon>
        <taxon>Cyanobacteriota</taxon>
        <taxon>Cyanophyceae</taxon>
        <taxon>Leptolyngbyales</taxon>
        <taxon>Leptolyngbyaceae</taxon>
        <taxon>Leptolyngbya group</taxon>
        <taxon>Leptolyngbya</taxon>
    </lineage>
</organism>
<sequence length="192" mass="20469">MKRLRTLAKQSEAGFTLIELLVVIVIAGVLAGIAAPSWFAFSNRQRAIAVRSDVIQAVKTAQQDAIQLRQARQVEVVSTATNPTLRIGSLDFSTGTAVFNGREQVLGGEANKTGQITVTAYRALPNGTRDTTVNSIAFNHQGLPTDRNRLPFVVTISGGPGTIQQCVIVANLLGSLKTANNTECDNPRVGLN</sequence>
<keyword evidence="1" id="KW-1133">Transmembrane helix</keyword>
<dbReference type="InterPro" id="IPR012902">
    <property type="entry name" value="N_methyl_site"/>
</dbReference>
<name>A0ABV0K2Q8_9CYAN</name>
<dbReference type="Pfam" id="PF07963">
    <property type="entry name" value="N_methyl"/>
    <property type="match status" value="1"/>
</dbReference>
<dbReference type="EMBL" id="JAMPKX010000003">
    <property type="protein sequence ID" value="MEP0947070.1"/>
    <property type="molecule type" value="Genomic_DNA"/>
</dbReference>
<dbReference type="Gene3D" id="3.30.700.10">
    <property type="entry name" value="Glycoprotein, Type 4 Pilin"/>
    <property type="match status" value="1"/>
</dbReference>
<dbReference type="SUPFAM" id="SSF54523">
    <property type="entry name" value="Pili subunits"/>
    <property type="match status" value="1"/>
</dbReference>
<reference evidence="2 3" key="1">
    <citation type="submission" date="2022-04" db="EMBL/GenBank/DDBJ databases">
        <title>Positive selection, recombination, and allopatry shape intraspecific diversity of widespread and dominant cyanobacteria.</title>
        <authorList>
            <person name="Wei J."/>
            <person name="Shu W."/>
            <person name="Hu C."/>
        </authorList>
    </citation>
    <scope>NUCLEOTIDE SEQUENCE [LARGE SCALE GENOMIC DNA]</scope>
    <source>
        <strain evidence="2 3">DQ-A4</strain>
    </source>
</reference>
<protein>
    <submittedName>
        <fullName evidence="2">Prepilin-type N-terminal cleavage/methylation domain-containing protein</fullName>
    </submittedName>
</protein>
<proteinExistence type="predicted"/>
<gene>
    <name evidence="2" type="ORF">NC992_09330</name>
</gene>
<feature type="transmembrane region" description="Helical" evidence="1">
    <location>
        <begin position="20"/>
        <end position="41"/>
    </location>
</feature>